<dbReference type="InterPro" id="IPR041122">
    <property type="entry name" value="RecJ_OB"/>
</dbReference>
<dbReference type="InterPro" id="IPR038763">
    <property type="entry name" value="DHH_sf"/>
</dbReference>
<dbReference type="KEGG" id="ncu:F0U83_02415"/>
<keyword evidence="5 10" id="KW-0269">Exonuclease</keyword>
<dbReference type="InterPro" id="IPR001667">
    <property type="entry name" value="DDH_dom"/>
</dbReference>
<dbReference type="AlphaFoldDB" id="A0A5P1R7R9"/>
<accession>A0A5P1R7R9</accession>
<dbReference type="GO" id="GO:0006281">
    <property type="term" value="P:DNA repair"/>
    <property type="evidence" value="ECO:0007669"/>
    <property type="project" value="InterPro"/>
</dbReference>
<dbReference type="NCBIfam" id="TIGR00644">
    <property type="entry name" value="recJ"/>
    <property type="match status" value="1"/>
</dbReference>
<keyword evidence="11" id="KW-1185">Reference proteome</keyword>
<dbReference type="Pfam" id="PF01368">
    <property type="entry name" value="DHH"/>
    <property type="match status" value="1"/>
</dbReference>
<dbReference type="EMBL" id="CP043869">
    <property type="protein sequence ID" value="QEQ95648.1"/>
    <property type="molecule type" value="Genomic_DNA"/>
</dbReference>
<evidence type="ECO:0000256" key="3">
    <source>
        <dbReference type="ARBA" id="ARBA00022722"/>
    </source>
</evidence>
<dbReference type="GO" id="GO:0006310">
    <property type="term" value="P:DNA recombination"/>
    <property type="evidence" value="ECO:0007669"/>
    <property type="project" value="InterPro"/>
</dbReference>
<organism evidence="10 11">
    <name type="scientific">Neptunomonas concharum</name>
    <dbReference type="NCBI Taxonomy" id="1031538"/>
    <lineage>
        <taxon>Bacteria</taxon>
        <taxon>Pseudomonadati</taxon>
        <taxon>Pseudomonadota</taxon>
        <taxon>Gammaproteobacteria</taxon>
        <taxon>Oceanospirillales</taxon>
        <taxon>Oceanospirillaceae</taxon>
        <taxon>Neptunomonas</taxon>
    </lineage>
</organism>
<evidence type="ECO:0000256" key="5">
    <source>
        <dbReference type="ARBA" id="ARBA00022839"/>
    </source>
</evidence>
<name>A0A5P1R7R9_9GAMM</name>
<evidence type="ECO:0000313" key="11">
    <source>
        <dbReference type="Proteomes" id="UP000324760"/>
    </source>
</evidence>
<evidence type="ECO:0000256" key="4">
    <source>
        <dbReference type="ARBA" id="ARBA00022801"/>
    </source>
</evidence>
<evidence type="ECO:0000259" key="8">
    <source>
        <dbReference type="Pfam" id="PF02272"/>
    </source>
</evidence>
<dbReference type="Pfam" id="PF02272">
    <property type="entry name" value="DHHA1"/>
    <property type="match status" value="1"/>
</dbReference>
<dbReference type="OrthoDB" id="9809852at2"/>
<dbReference type="GO" id="GO:0003676">
    <property type="term" value="F:nucleic acid binding"/>
    <property type="evidence" value="ECO:0007669"/>
    <property type="project" value="InterPro"/>
</dbReference>
<feature type="domain" description="DDH" evidence="7">
    <location>
        <begin position="73"/>
        <end position="233"/>
    </location>
</feature>
<keyword evidence="6" id="KW-0175">Coiled coil</keyword>
<evidence type="ECO:0000259" key="7">
    <source>
        <dbReference type="Pfam" id="PF01368"/>
    </source>
</evidence>
<gene>
    <name evidence="10" type="primary">recJ</name>
    <name evidence="10" type="ORF">F0U83_02415</name>
</gene>
<evidence type="ECO:0000259" key="9">
    <source>
        <dbReference type="Pfam" id="PF17768"/>
    </source>
</evidence>
<evidence type="ECO:0000256" key="6">
    <source>
        <dbReference type="SAM" id="Coils"/>
    </source>
</evidence>
<dbReference type="PANTHER" id="PTHR30255:SF2">
    <property type="entry name" value="SINGLE-STRANDED-DNA-SPECIFIC EXONUCLEASE RECJ"/>
    <property type="match status" value="1"/>
</dbReference>
<dbReference type="SUPFAM" id="SSF64182">
    <property type="entry name" value="DHH phosphoesterases"/>
    <property type="match status" value="1"/>
</dbReference>
<evidence type="ECO:0000256" key="2">
    <source>
        <dbReference type="ARBA" id="ARBA00019841"/>
    </source>
</evidence>
<feature type="domain" description="DHHA1" evidence="8">
    <location>
        <begin position="360"/>
        <end position="454"/>
    </location>
</feature>
<dbReference type="Gene3D" id="3.10.310.30">
    <property type="match status" value="1"/>
</dbReference>
<dbReference type="InterPro" id="IPR003156">
    <property type="entry name" value="DHHA1_dom"/>
</dbReference>
<protein>
    <recommendedName>
        <fullName evidence="2">Single-stranded-DNA-specific exonuclease RecJ</fullName>
    </recommendedName>
</protein>
<comment type="similarity">
    <text evidence="1">Belongs to the RecJ family.</text>
</comment>
<dbReference type="Pfam" id="PF17768">
    <property type="entry name" value="RecJ_OB"/>
    <property type="match status" value="1"/>
</dbReference>
<proteinExistence type="inferred from homology"/>
<dbReference type="FunFam" id="3.90.1640.30:FF:000001">
    <property type="entry name" value="Single-stranded-DNA-specific exonuclease RecJ"/>
    <property type="match status" value="1"/>
</dbReference>
<dbReference type="Proteomes" id="UP000324760">
    <property type="component" value="Chromosome"/>
</dbReference>
<dbReference type="Gene3D" id="3.90.1640.30">
    <property type="match status" value="1"/>
</dbReference>
<keyword evidence="3" id="KW-0540">Nuclease</keyword>
<reference evidence="10 11" key="1">
    <citation type="journal article" date="2019" name="Biochem. Eng. J.">
        <title>Metabolic engineering of the marine bacteria Neptunomonas concharum for the production of acetoin and meso-2,3-butanediol from acetate.</title>
        <authorList>
            <person name="Li W."/>
            <person name="Pu N."/>
            <person name="Liu C.-X."/>
            <person name="Yuan Q.-P."/>
            <person name="Li Z.-J."/>
        </authorList>
    </citation>
    <scope>NUCLEOTIDE SEQUENCE [LARGE SCALE GENOMIC DNA]</scope>
    <source>
        <strain evidence="10 11">JCM17730</strain>
    </source>
</reference>
<evidence type="ECO:0000256" key="1">
    <source>
        <dbReference type="ARBA" id="ARBA00005915"/>
    </source>
</evidence>
<keyword evidence="4" id="KW-0378">Hydrolase</keyword>
<dbReference type="RefSeq" id="WP_138986352.1">
    <property type="nucleotide sequence ID" value="NZ_CP043869.1"/>
</dbReference>
<dbReference type="InterPro" id="IPR004610">
    <property type="entry name" value="RecJ"/>
</dbReference>
<dbReference type="GO" id="GO:0008409">
    <property type="term" value="F:5'-3' exonuclease activity"/>
    <property type="evidence" value="ECO:0007669"/>
    <property type="project" value="InterPro"/>
</dbReference>
<dbReference type="PANTHER" id="PTHR30255">
    <property type="entry name" value="SINGLE-STRANDED-DNA-SPECIFIC EXONUCLEASE RECJ"/>
    <property type="match status" value="1"/>
</dbReference>
<feature type="domain" description="RecJ OB" evidence="9">
    <location>
        <begin position="468"/>
        <end position="572"/>
    </location>
</feature>
<dbReference type="InterPro" id="IPR051673">
    <property type="entry name" value="SSDNA_exonuclease_RecJ"/>
</dbReference>
<evidence type="ECO:0000313" key="10">
    <source>
        <dbReference type="EMBL" id="QEQ95648.1"/>
    </source>
</evidence>
<feature type="coiled-coil region" evidence="6">
    <location>
        <begin position="315"/>
        <end position="342"/>
    </location>
</feature>
<sequence>MKHVSIHRRKIPASDLPIFSEVPSALAKIYASRGIQSKHELGRHLKELLPDTAMKGMPEAVQRLSMAVKQNQSILIVGDFDCDGATSTAVAMLGLKMMGATQVDYLVPNRFEYGYGLSPEIVEVAYTQSPQLLITVDNGISSVEGVARANQLGMDVIVTDHHLAGGQLPDAVAIVNPNQPGCDFFAKSTCGVGVIFYVLIALRRSLIADDWFAKQGMQQPNLASLLDLVALGTVADVVALEHNNRTLVYQGLQRIRAGKARPGLLALIEISGRRKERLVASDLGFALAPRLNAAGRLEDMSIGIECLLSDDEDYARELAQTLDQLNLERRGIEQEMQQQALSLLDQIQLDQTSLPFGLCLYDASWHQGVVGILASRIKEKTHRPVIAFAPGDVGEIKGSARSIPGLHIRDALDQIATYHPGLITKFGGHAMAAGLTLAADHFDLFCEAFDQVVRQQLSAEDLDQRLETDGSLLPEELSISLAEHIREAGPWGHHFPEPLFDGDFRILQQRLVGKKHLKLVLMDPASGMHLDAIQFNTDLSSWPNEACKSVRVVYKLDVNEFRGQRTVQLLIEYIEPQNGY</sequence>